<dbReference type="GO" id="GO:0005524">
    <property type="term" value="F:ATP binding"/>
    <property type="evidence" value="ECO:0007669"/>
    <property type="project" value="UniProtKB-UniRule"/>
</dbReference>
<dbReference type="AlphaFoldDB" id="A0A828RFE5"/>
<dbReference type="Pfam" id="PF01923">
    <property type="entry name" value="Cob_adeno_trans"/>
    <property type="match status" value="1"/>
</dbReference>
<dbReference type="UniPathway" id="UPA00148">
    <property type="reaction ID" value="UER00233"/>
</dbReference>
<evidence type="ECO:0000256" key="12">
    <source>
        <dbReference type="ARBA" id="ARBA00048555"/>
    </source>
</evidence>
<keyword evidence="6 14" id="KW-0808">Transferase</keyword>
<dbReference type="Gene3D" id="1.20.1200.10">
    <property type="entry name" value="Cobalamin adenosyltransferase-like"/>
    <property type="match status" value="1"/>
</dbReference>
<dbReference type="EMBL" id="ACGX02000007">
    <property type="protein sequence ID" value="EGC14589.1"/>
    <property type="molecule type" value="Genomic_DNA"/>
</dbReference>
<proteinExistence type="inferred from homology"/>
<sequence>MCIGGIKMAIYTKGGDKGETSLFDGTRVPKDSLRVETYGTFDELNANISLADKFCESKRNKKLLQEIEYKMFFLQGEIATEKRQYFTDKSKIITDEDTRKLEKVIDEYTSKLPPVHSFILPGSSTAGAQLHICRTICRRAERLFVRLSKNVKFRPELERYINRLSDFLYIVARDEDYEDLLNSVTDDVLKIYKRYQEEKDVR</sequence>
<gene>
    <name evidence="16" type="primary">pduO</name>
    <name evidence="16" type="ORF">HMPREF0536_11726</name>
</gene>
<protein>
    <recommendedName>
        <fullName evidence="4 14">Corrinoid adenosyltransferase</fullName>
        <ecNumber evidence="3 14">2.5.1.17</ecNumber>
    </recommendedName>
    <alternativeName>
        <fullName evidence="9 14">Cob(II)alamin adenosyltransferase</fullName>
    </alternativeName>
    <alternativeName>
        <fullName evidence="11 14">Cob(II)yrinic acid a,c-diamide adenosyltransferase</fullName>
    </alternativeName>
    <alternativeName>
        <fullName evidence="10 14">Cobinamide/cobalamin adenosyltransferase</fullName>
    </alternativeName>
</protein>
<dbReference type="PANTHER" id="PTHR12213">
    <property type="entry name" value="CORRINOID ADENOSYLTRANSFERASE"/>
    <property type="match status" value="1"/>
</dbReference>
<comment type="pathway">
    <text evidence="1 14">Cofactor biosynthesis; adenosylcobalamin biosynthesis; adenosylcobalamin from cob(II)yrinate a,c-diamide: step 2/7.</text>
</comment>
<comment type="caution">
    <text evidence="16">The sequence shown here is derived from an EMBL/GenBank/DDBJ whole genome shotgun (WGS) entry which is preliminary data.</text>
</comment>
<keyword evidence="5 14" id="KW-0169">Cobalamin biosynthesis</keyword>
<dbReference type="NCBIfam" id="TIGR00636">
    <property type="entry name" value="PduO_Nterm"/>
    <property type="match status" value="1"/>
</dbReference>
<evidence type="ECO:0000256" key="7">
    <source>
        <dbReference type="ARBA" id="ARBA00022741"/>
    </source>
</evidence>
<evidence type="ECO:0000256" key="5">
    <source>
        <dbReference type="ARBA" id="ARBA00022573"/>
    </source>
</evidence>
<dbReference type="InterPro" id="IPR036451">
    <property type="entry name" value="CblAdoTrfase-like_sf"/>
</dbReference>
<dbReference type="EC" id="2.5.1.17" evidence="3 14"/>
<dbReference type="GO" id="GO:0008817">
    <property type="term" value="F:corrinoid adenosyltransferase activity"/>
    <property type="evidence" value="ECO:0007669"/>
    <property type="project" value="UniProtKB-UniRule"/>
</dbReference>
<evidence type="ECO:0000313" key="16">
    <source>
        <dbReference type="EMBL" id="EGC14589.1"/>
    </source>
</evidence>
<dbReference type="InterPro" id="IPR029499">
    <property type="entry name" value="PduO-typ"/>
</dbReference>
<evidence type="ECO:0000256" key="13">
    <source>
        <dbReference type="ARBA" id="ARBA00048692"/>
    </source>
</evidence>
<accession>A0A828RFE5</accession>
<keyword evidence="8 14" id="KW-0067">ATP-binding</keyword>
<evidence type="ECO:0000256" key="11">
    <source>
        <dbReference type="ARBA" id="ARBA00033354"/>
    </source>
</evidence>
<dbReference type="InterPro" id="IPR016030">
    <property type="entry name" value="CblAdoTrfase-like"/>
</dbReference>
<comment type="catalytic activity">
    <reaction evidence="13 14">
        <text>2 cob(II)alamin + reduced [electron-transfer flavoprotein] + 2 ATP = 2 adenosylcob(III)alamin + 2 triphosphate + oxidized [electron-transfer flavoprotein] + 3 H(+)</text>
        <dbReference type="Rhea" id="RHEA:28671"/>
        <dbReference type="Rhea" id="RHEA-COMP:10685"/>
        <dbReference type="Rhea" id="RHEA-COMP:10686"/>
        <dbReference type="ChEBI" id="CHEBI:15378"/>
        <dbReference type="ChEBI" id="CHEBI:16304"/>
        <dbReference type="ChEBI" id="CHEBI:18036"/>
        <dbReference type="ChEBI" id="CHEBI:18408"/>
        <dbReference type="ChEBI" id="CHEBI:30616"/>
        <dbReference type="ChEBI" id="CHEBI:57692"/>
        <dbReference type="ChEBI" id="CHEBI:58307"/>
        <dbReference type="EC" id="2.5.1.17"/>
    </reaction>
</comment>
<keyword evidence="7 14" id="KW-0547">Nucleotide-binding</keyword>
<feature type="domain" description="Cobalamin adenosyltransferase-like" evidence="15">
    <location>
        <begin position="10"/>
        <end position="173"/>
    </location>
</feature>
<evidence type="ECO:0000256" key="14">
    <source>
        <dbReference type="RuleBase" id="RU366026"/>
    </source>
</evidence>
<organism evidence="16 17">
    <name type="scientific">Limosilactobacillus reuteri MM4-1A</name>
    <dbReference type="NCBI Taxonomy" id="548485"/>
    <lineage>
        <taxon>Bacteria</taxon>
        <taxon>Bacillati</taxon>
        <taxon>Bacillota</taxon>
        <taxon>Bacilli</taxon>
        <taxon>Lactobacillales</taxon>
        <taxon>Lactobacillaceae</taxon>
        <taxon>Limosilactobacillus</taxon>
    </lineage>
</organism>
<dbReference type="GO" id="GO:0009236">
    <property type="term" value="P:cobalamin biosynthetic process"/>
    <property type="evidence" value="ECO:0007669"/>
    <property type="project" value="UniProtKB-UniRule"/>
</dbReference>
<evidence type="ECO:0000256" key="6">
    <source>
        <dbReference type="ARBA" id="ARBA00022679"/>
    </source>
</evidence>
<evidence type="ECO:0000256" key="2">
    <source>
        <dbReference type="ARBA" id="ARBA00007487"/>
    </source>
</evidence>
<reference evidence="16 17" key="1">
    <citation type="submission" date="2011-01" db="EMBL/GenBank/DDBJ databases">
        <authorList>
            <person name="Muzny D."/>
            <person name="Qin X."/>
            <person name="Buhay C."/>
            <person name="Dugan-Rocha S."/>
            <person name="Ding Y."/>
            <person name="Chen G."/>
            <person name="Hawes A."/>
            <person name="Holder M."/>
            <person name="Jhangiani S."/>
            <person name="Johnson A."/>
            <person name="Khan Z."/>
            <person name="Li Z."/>
            <person name="Liu W."/>
            <person name="Liu X."/>
            <person name="Perez L."/>
            <person name="Shen H."/>
            <person name="Wang Q."/>
            <person name="Watt J."/>
            <person name="Xi L."/>
            <person name="Xin Y."/>
            <person name="Zhou J."/>
            <person name="Deng J."/>
            <person name="Jiang H."/>
            <person name="Liu Y."/>
            <person name="Qu J."/>
            <person name="Song X.-Z."/>
            <person name="Zhang L."/>
            <person name="Villasana D."/>
            <person name="Johnson A."/>
            <person name="Liu J."/>
            <person name="Liyanage D."/>
            <person name="Lorensuhewa L."/>
            <person name="Robinson T."/>
            <person name="Song A."/>
            <person name="Song B.-B."/>
            <person name="Dinh H."/>
            <person name="Thornton R."/>
            <person name="Coyle M."/>
            <person name="Francisco L."/>
            <person name="Jackson L."/>
            <person name="Javaid M."/>
            <person name="Korchina V."/>
            <person name="Kovar C."/>
            <person name="Mata R."/>
            <person name="Mathew T."/>
            <person name="Ngo R."/>
            <person name="Nguyen L."/>
            <person name="Nguyen N."/>
            <person name="Okwuonu G."/>
            <person name="Ongeri F."/>
            <person name="Pham C."/>
            <person name="Simmons D."/>
            <person name="Wilczek-Boney K."/>
            <person name="Hale W."/>
            <person name="Jakkamsetti A."/>
            <person name="Pham P."/>
            <person name="Ruth R."/>
            <person name="San Lucas F."/>
            <person name="Warren J."/>
            <person name="Zhang J."/>
            <person name="Zhao Z."/>
            <person name="Zhou C."/>
            <person name="Zhu D."/>
            <person name="Lee S."/>
            <person name="Bess C."/>
            <person name="Blankenburg K."/>
            <person name="Forbes L."/>
            <person name="Fu Q."/>
            <person name="Gubbala S."/>
            <person name="Hirani K."/>
            <person name="Jayaseelan J.C."/>
            <person name="Lara F."/>
            <person name="Munidasa M."/>
            <person name="Palculict T."/>
            <person name="Patil S."/>
            <person name="Pu L.-L."/>
            <person name="Saada N."/>
            <person name="Tang L."/>
            <person name="Weissenberger G."/>
            <person name="Zhu Y."/>
            <person name="Hemphill L."/>
            <person name="Shang Y."/>
            <person name="Youmans B."/>
            <person name="Ayvaz T."/>
            <person name="Ross M."/>
            <person name="Santibanez J."/>
            <person name="Aqrawi P."/>
            <person name="Gross S."/>
            <person name="Joshi V."/>
            <person name="Fowler G."/>
            <person name="Nazareth L."/>
            <person name="Reid J."/>
            <person name="Worley K."/>
            <person name="Petrosino J."/>
            <person name="Highlander S."/>
            <person name="Gibbs R."/>
        </authorList>
    </citation>
    <scope>NUCLEOTIDE SEQUENCE [LARGE SCALE GENOMIC DNA]</scope>
    <source>
        <strain evidence="16 17">MM4-1A</strain>
    </source>
</reference>
<name>A0A828RFE5_LIMRT</name>
<evidence type="ECO:0000313" key="17">
    <source>
        <dbReference type="Proteomes" id="UP000004335"/>
    </source>
</evidence>
<evidence type="ECO:0000256" key="4">
    <source>
        <dbReference type="ARBA" id="ARBA00020963"/>
    </source>
</evidence>
<evidence type="ECO:0000259" key="15">
    <source>
        <dbReference type="Pfam" id="PF01923"/>
    </source>
</evidence>
<comment type="similarity">
    <text evidence="2 14">Belongs to the Cob(I)alamin adenosyltransferase family.</text>
</comment>
<evidence type="ECO:0000256" key="1">
    <source>
        <dbReference type="ARBA" id="ARBA00005121"/>
    </source>
</evidence>
<dbReference type="PANTHER" id="PTHR12213:SF0">
    <property type="entry name" value="CORRINOID ADENOSYLTRANSFERASE MMAB"/>
    <property type="match status" value="1"/>
</dbReference>
<evidence type="ECO:0000256" key="9">
    <source>
        <dbReference type="ARBA" id="ARBA00031529"/>
    </source>
</evidence>
<evidence type="ECO:0000256" key="3">
    <source>
        <dbReference type="ARBA" id="ARBA00012454"/>
    </source>
</evidence>
<dbReference type="Proteomes" id="UP000004335">
    <property type="component" value="Unassembled WGS sequence"/>
</dbReference>
<dbReference type="SUPFAM" id="SSF89028">
    <property type="entry name" value="Cobalamin adenosyltransferase-like"/>
    <property type="match status" value="1"/>
</dbReference>
<evidence type="ECO:0000256" key="8">
    <source>
        <dbReference type="ARBA" id="ARBA00022840"/>
    </source>
</evidence>
<comment type="catalytic activity">
    <reaction evidence="12 14">
        <text>2 cob(II)yrinate a,c diamide + reduced [electron-transfer flavoprotein] + 2 ATP = 2 adenosylcob(III)yrinate a,c-diamide + 2 triphosphate + oxidized [electron-transfer flavoprotein] + 3 H(+)</text>
        <dbReference type="Rhea" id="RHEA:11528"/>
        <dbReference type="Rhea" id="RHEA-COMP:10685"/>
        <dbReference type="Rhea" id="RHEA-COMP:10686"/>
        <dbReference type="ChEBI" id="CHEBI:15378"/>
        <dbReference type="ChEBI" id="CHEBI:18036"/>
        <dbReference type="ChEBI" id="CHEBI:30616"/>
        <dbReference type="ChEBI" id="CHEBI:57692"/>
        <dbReference type="ChEBI" id="CHEBI:58307"/>
        <dbReference type="ChEBI" id="CHEBI:58503"/>
        <dbReference type="ChEBI" id="CHEBI:58537"/>
        <dbReference type="EC" id="2.5.1.17"/>
    </reaction>
</comment>
<evidence type="ECO:0000256" key="10">
    <source>
        <dbReference type="ARBA" id="ARBA00033334"/>
    </source>
</evidence>